<evidence type="ECO:0000313" key="6">
    <source>
        <dbReference type="EMBL" id="ACO67404.1"/>
    </source>
</evidence>
<feature type="compositionally biased region" description="Basic and acidic residues" evidence="4">
    <location>
        <begin position="590"/>
        <end position="602"/>
    </location>
</feature>
<reference evidence="6 7" key="1">
    <citation type="journal article" date="2009" name="Science">
        <title>Green evolution and dynamic adaptations revealed by genomes of the marine picoeukaryotes Micromonas.</title>
        <authorList>
            <person name="Worden A.Z."/>
            <person name="Lee J.H."/>
            <person name="Mock T."/>
            <person name="Rouze P."/>
            <person name="Simmons M.P."/>
            <person name="Aerts A.L."/>
            <person name="Allen A.E."/>
            <person name="Cuvelier M.L."/>
            <person name="Derelle E."/>
            <person name="Everett M.V."/>
            <person name="Foulon E."/>
            <person name="Grimwood J."/>
            <person name="Gundlach H."/>
            <person name="Henrissat B."/>
            <person name="Napoli C."/>
            <person name="McDonald S.M."/>
            <person name="Parker M.S."/>
            <person name="Rombauts S."/>
            <person name="Salamov A."/>
            <person name="Von Dassow P."/>
            <person name="Badger J.H."/>
            <person name="Coutinho P.M."/>
            <person name="Demir E."/>
            <person name="Dubchak I."/>
            <person name="Gentemann C."/>
            <person name="Eikrem W."/>
            <person name="Gready J.E."/>
            <person name="John U."/>
            <person name="Lanier W."/>
            <person name="Lindquist E.A."/>
            <person name="Lucas S."/>
            <person name="Mayer K.F."/>
            <person name="Moreau H."/>
            <person name="Not F."/>
            <person name="Otillar R."/>
            <person name="Panaud O."/>
            <person name="Pangilinan J."/>
            <person name="Paulsen I."/>
            <person name="Piegu B."/>
            <person name="Poliakov A."/>
            <person name="Robbens S."/>
            <person name="Schmutz J."/>
            <person name="Toulza E."/>
            <person name="Wyss T."/>
            <person name="Zelensky A."/>
            <person name="Zhou K."/>
            <person name="Armbrust E.V."/>
            <person name="Bhattacharya D."/>
            <person name="Goodenough U.W."/>
            <person name="Van de Peer Y."/>
            <person name="Grigoriev I.V."/>
        </authorList>
    </citation>
    <scope>NUCLEOTIDE SEQUENCE [LARGE SCALE GENOMIC DNA]</scope>
    <source>
        <strain evidence="7">RCC299 / NOUM17</strain>
    </source>
</reference>
<keyword evidence="7" id="KW-1185">Reference proteome</keyword>
<dbReference type="eggNOG" id="KOG0550">
    <property type="taxonomic scope" value="Eukaryota"/>
</dbReference>
<organism evidence="6 7">
    <name type="scientific">Micromonas commoda (strain RCC299 / NOUM17 / CCMP2709)</name>
    <name type="common">Picoplanktonic green alga</name>
    <dbReference type="NCBI Taxonomy" id="296587"/>
    <lineage>
        <taxon>Eukaryota</taxon>
        <taxon>Viridiplantae</taxon>
        <taxon>Chlorophyta</taxon>
        <taxon>Mamiellophyceae</taxon>
        <taxon>Mamiellales</taxon>
        <taxon>Mamiellaceae</taxon>
        <taxon>Micromonas</taxon>
    </lineage>
</organism>
<feature type="compositionally biased region" description="Basic and acidic residues" evidence="4">
    <location>
        <begin position="219"/>
        <end position="230"/>
    </location>
</feature>
<dbReference type="STRING" id="296587.C1EGX3"/>
<feature type="compositionally biased region" description="Basic and acidic residues" evidence="4">
    <location>
        <begin position="1"/>
        <end position="14"/>
    </location>
</feature>
<feature type="region of interest" description="Disordered" evidence="4">
    <location>
        <begin position="1"/>
        <end position="25"/>
    </location>
</feature>
<evidence type="ECO:0000256" key="4">
    <source>
        <dbReference type="SAM" id="MobiDB-lite"/>
    </source>
</evidence>
<feature type="compositionally biased region" description="Polar residues" evidence="4">
    <location>
        <begin position="415"/>
        <end position="433"/>
    </location>
</feature>
<gene>
    <name evidence="6" type="ORF">MICPUN_64027</name>
</gene>
<dbReference type="PANTHER" id="PTHR45188:SF2">
    <property type="entry name" value="DNAJ HOMOLOG SUBFAMILY C MEMBER 7"/>
    <property type="match status" value="1"/>
</dbReference>
<evidence type="ECO:0000256" key="3">
    <source>
        <dbReference type="SAM" id="Coils"/>
    </source>
</evidence>
<feature type="region of interest" description="Disordered" evidence="4">
    <location>
        <begin position="414"/>
        <end position="436"/>
    </location>
</feature>
<dbReference type="InterPro" id="IPR036869">
    <property type="entry name" value="J_dom_sf"/>
</dbReference>
<dbReference type="PANTHER" id="PTHR45188">
    <property type="entry name" value="DNAJ PROTEIN P58IPK HOMOLOG"/>
    <property type="match status" value="1"/>
</dbReference>
<feature type="compositionally biased region" description="Basic and acidic residues" evidence="4">
    <location>
        <begin position="574"/>
        <end position="584"/>
    </location>
</feature>
<feature type="domain" description="J" evidence="5">
    <location>
        <begin position="920"/>
        <end position="988"/>
    </location>
</feature>
<dbReference type="SUPFAM" id="SSF48452">
    <property type="entry name" value="TPR-like"/>
    <property type="match status" value="1"/>
</dbReference>
<feature type="region of interest" description="Disordered" evidence="4">
    <location>
        <begin position="674"/>
        <end position="800"/>
    </location>
</feature>
<feature type="compositionally biased region" description="Low complexity" evidence="4">
    <location>
        <begin position="746"/>
        <end position="755"/>
    </location>
</feature>
<dbReference type="PROSITE" id="PS00636">
    <property type="entry name" value="DNAJ_1"/>
    <property type="match status" value="1"/>
</dbReference>
<keyword evidence="3" id="KW-0175">Coiled coil</keyword>
<feature type="region of interest" description="Disordered" evidence="4">
    <location>
        <begin position="568"/>
        <end position="602"/>
    </location>
</feature>
<dbReference type="SUPFAM" id="SSF46565">
    <property type="entry name" value="Chaperone J-domain"/>
    <property type="match status" value="1"/>
</dbReference>
<protein>
    <recommendedName>
        <fullName evidence="5">J domain-containing protein</fullName>
    </recommendedName>
</protein>
<feature type="region of interest" description="Disordered" evidence="4">
    <location>
        <begin position="176"/>
        <end position="351"/>
    </location>
</feature>
<dbReference type="RefSeq" id="XP_002506146.1">
    <property type="nucleotide sequence ID" value="XM_002506100.1"/>
</dbReference>
<dbReference type="CDD" id="cd06257">
    <property type="entry name" value="DnaJ"/>
    <property type="match status" value="1"/>
</dbReference>
<accession>C1EGX3</accession>
<keyword evidence="2" id="KW-0802">TPR repeat</keyword>
<proteinExistence type="predicted"/>
<feature type="compositionally biased region" description="Low complexity" evidence="4">
    <location>
        <begin position="184"/>
        <end position="200"/>
    </location>
</feature>
<dbReference type="InterPro" id="IPR011990">
    <property type="entry name" value="TPR-like_helical_dom_sf"/>
</dbReference>
<sequence>MRPRVRDSPREPRLRPRSARGPLPSCGPLHFPLVSVGRHGRSVTINSCSCSCIGGNEYCRAETERTEAPGLTRAGRHLPSNREGAPSEETQIMQSVAFQEKENVSTVADKTLGDMTDRGYHARLRAAAAAAAAASSTRPLSSAETNVRFASDPSASKLSKETRDAARLEALRSVEETLARSRRSSTSPPGASSAPQPSVARAGSFNAAGTSSTSSTAREQPRRGGLERSVSDATNVSSRRDAIPPAAYYPRSSLFDVDIDSDGSESSNGTAGDTAGESPSSASSSDGRKENAGPAGADADPEDAAWTPPPPPDSPDVNDDVEDDVEDDKRENSAEAPTTPEGGTELKAGSGYRGVSEWMDAVVAQAKAVRQATGMMNGGVNGAGKPSAQTLASAAASGDSLRAAESIAAAMSPAVSTNASKPDRSCTNPTNPDGVTDEEVEVMTVDALVTLCKSRGELIKSLSEELEGARGAHEETAAALARSNAREETLEEELRRSAERCSEVEAGRRSARAALAEMASQNARLVSAFSAKKEEVRSLKSEVAEARKGVDDDNADIAAKLLAAQSEAASLRETATRKDADVARAEAAAESERASSRAASRELEKLRDQLAQMERSRRRLDAEHAAARARTDDEIAIAVRVARKELDVERAQFQTERVRWEAERKRIMGELSAAREATAKAADDAAAARAEARAAPRDNTGASASAAFNHQIPSQKRSGSSTGSNPSAPYRDPFRDPFRQQTNGSNAAAAANAKAVSPLRNPKSWSKTKTKTPTKQKHSSSTAKSPGPNATPRQRAEHHKVKGNNEFHAKRYEAALAQYSAGLALDFSDDAFRAILHANRAAALQAMRQYCEAVMDCCASHLLDPKYLRALQRRADAYLSMGDWPNAANDLEALTPHMGAECATKLAEARRKVKKGTTCDHYAVLGVGHEASGSEIKQAYRQLALKMHPDKAPKPELRSAAEAMFKHVAQAYATLSDATQRKRYDSTVVMSRFRRSGGY</sequence>
<dbReference type="InterPro" id="IPR001623">
    <property type="entry name" value="DnaJ_domain"/>
</dbReference>
<dbReference type="SMART" id="SM00271">
    <property type="entry name" value="DnaJ"/>
    <property type="match status" value="1"/>
</dbReference>
<dbReference type="InParanoid" id="C1EGX3"/>
<dbReference type="PROSITE" id="PS50076">
    <property type="entry name" value="DNAJ_2"/>
    <property type="match status" value="1"/>
</dbReference>
<name>C1EGX3_MICCC</name>
<feature type="compositionally biased region" description="Low complexity" evidence="4">
    <location>
        <begin position="134"/>
        <end position="143"/>
    </location>
</feature>
<dbReference type="Pfam" id="PF00226">
    <property type="entry name" value="DnaJ"/>
    <property type="match status" value="1"/>
</dbReference>
<dbReference type="PRINTS" id="PR00625">
    <property type="entry name" value="JDOMAIN"/>
</dbReference>
<keyword evidence="1" id="KW-0677">Repeat</keyword>
<dbReference type="AlphaFoldDB" id="C1EGX3"/>
<feature type="coiled-coil region" evidence="3">
    <location>
        <begin position="473"/>
        <end position="500"/>
    </location>
</feature>
<feature type="compositionally biased region" description="Basic residues" evidence="4">
    <location>
        <begin position="766"/>
        <end position="778"/>
    </location>
</feature>
<dbReference type="OrthoDB" id="498887at2759"/>
<evidence type="ECO:0000256" key="2">
    <source>
        <dbReference type="ARBA" id="ARBA00022803"/>
    </source>
</evidence>
<evidence type="ECO:0000313" key="7">
    <source>
        <dbReference type="Proteomes" id="UP000002009"/>
    </source>
</evidence>
<dbReference type="Gene3D" id="1.25.40.10">
    <property type="entry name" value="Tetratricopeptide repeat domain"/>
    <property type="match status" value="1"/>
</dbReference>
<dbReference type="Proteomes" id="UP000002009">
    <property type="component" value="Chromosome 14"/>
</dbReference>
<feature type="region of interest" description="Disordered" evidence="4">
    <location>
        <begin position="134"/>
        <end position="164"/>
    </location>
</feature>
<dbReference type="EMBL" id="CP001332">
    <property type="protein sequence ID" value="ACO67404.1"/>
    <property type="molecule type" value="Genomic_DNA"/>
</dbReference>
<dbReference type="Gene3D" id="1.10.287.110">
    <property type="entry name" value="DnaJ domain"/>
    <property type="match status" value="1"/>
</dbReference>
<evidence type="ECO:0000256" key="1">
    <source>
        <dbReference type="ARBA" id="ARBA00022737"/>
    </source>
</evidence>
<feature type="compositionally biased region" description="Polar residues" evidence="4">
    <location>
        <begin position="700"/>
        <end position="727"/>
    </location>
</feature>
<dbReference type="InterPro" id="IPR018253">
    <property type="entry name" value="DnaJ_domain_CS"/>
</dbReference>
<dbReference type="GeneID" id="8248872"/>
<dbReference type="KEGG" id="mis:MICPUN_64027"/>
<feature type="compositionally biased region" description="Acidic residues" evidence="4">
    <location>
        <begin position="316"/>
        <end position="326"/>
    </location>
</feature>
<evidence type="ECO:0000259" key="5">
    <source>
        <dbReference type="PROSITE" id="PS50076"/>
    </source>
</evidence>